<dbReference type="Pfam" id="PF08889">
    <property type="entry name" value="WbqC"/>
    <property type="match status" value="1"/>
</dbReference>
<dbReference type="InterPro" id="IPR014985">
    <property type="entry name" value="WbqC"/>
</dbReference>
<reference evidence="1 2" key="1">
    <citation type="submission" date="2018-08" db="EMBL/GenBank/DDBJ databases">
        <title>Paraburkholderia sp. DHOM06 isolated from forest soil.</title>
        <authorList>
            <person name="Gao Z.-H."/>
            <person name="Qiu L.-H."/>
        </authorList>
    </citation>
    <scope>NUCLEOTIDE SEQUENCE [LARGE SCALE GENOMIC DNA]</scope>
    <source>
        <strain evidence="1 2">DHOM06</strain>
    </source>
</reference>
<evidence type="ECO:0000313" key="2">
    <source>
        <dbReference type="Proteomes" id="UP000256838"/>
    </source>
</evidence>
<evidence type="ECO:0000313" key="1">
    <source>
        <dbReference type="EMBL" id="RDU98389.1"/>
    </source>
</evidence>
<protein>
    <recommendedName>
        <fullName evidence="3">WbqC family protein</fullName>
    </recommendedName>
</protein>
<keyword evidence="2" id="KW-1185">Reference proteome</keyword>
<organism evidence="1 2">
    <name type="scientific">Trinickia dinghuensis</name>
    <dbReference type="NCBI Taxonomy" id="2291023"/>
    <lineage>
        <taxon>Bacteria</taxon>
        <taxon>Pseudomonadati</taxon>
        <taxon>Pseudomonadota</taxon>
        <taxon>Betaproteobacteria</taxon>
        <taxon>Burkholderiales</taxon>
        <taxon>Burkholderiaceae</taxon>
        <taxon>Trinickia</taxon>
    </lineage>
</organism>
<evidence type="ECO:0008006" key="3">
    <source>
        <dbReference type="Google" id="ProtNLM"/>
    </source>
</evidence>
<gene>
    <name evidence="1" type="ORF">DWV00_13875</name>
</gene>
<name>A0A3D8JZE8_9BURK</name>
<sequence length="234" mass="26234">MQPYFFPYFGHFALIAAVDEWIVFDVTQYTPKTWMNRNRILHPKESWQYVSVPLANGSISIRTHEAKLLDPAAAEAALIGKLSAFRRQAPFHARVVDLIRQAYAGRKDDTLCSLNVSALRAVCAYLGVRFAYRICSELELAFPEQMGAGDWAPFICEALGATGYVNPAGGRELFDPLQFQRIGVDLSFAEVAEFAYEPTPYRYEAHLSILDVLLWNEPELVAAALRENLTLVAA</sequence>
<dbReference type="EMBL" id="QRGA01000007">
    <property type="protein sequence ID" value="RDU98389.1"/>
    <property type="molecule type" value="Genomic_DNA"/>
</dbReference>
<comment type="caution">
    <text evidence="1">The sequence shown here is derived from an EMBL/GenBank/DDBJ whole genome shotgun (WGS) entry which is preliminary data.</text>
</comment>
<accession>A0A3D8JZE8</accession>
<dbReference type="AlphaFoldDB" id="A0A3D8JZE8"/>
<dbReference type="Proteomes" id="UP000256838">
    <property type="component" value="Unassembled WGS sequence"/>
</dbReference>
<proteinExistence type="predicted"/>
<dbReference type="OrthoDB" id="3611744at2"/>